<keyword evidence="3" id="KW-0863">Zinc-finger</keyword>
<reference evidence="6" key="1">
    <citation type="submission" date="2014-11" db="EMBL/GenBank/DDBJ databases">
        <authorList>
            <person name="Otto D Thomas"/>
            <person name="Naeem Raeece"/>
        </authorList>
    </citation>
    <scope>NUCLEOTIDE SEQUENCE</scope>
</reference>
<dbReference type="PROSITE" id="PS50119">
    <property type="entry name" value="ZF_BBOX"/>
    <property type="match status" value="2"/>
</dbReference>
<dbReference type="CDD" id="cd19756">
    <property type="entry name" value="Bbox2"/>
    <property type="match status" value="1"/>
</dbReference>
<dbReference type="PANTHER" id="PTHR31717">
    <property type="entry name" value="ZINC FINGER PROTEIN CONSTANS-LIKE 10"/>
    <property type="match status" value="1"/>
</dbReference>
<accession>A0A0G4FGV3</accession>
<dbReference type="EMBL" id="CDMZ01000360">
    <property type="protein sequence ID" value="CEM12630.1"/>
    <property type="molecule type" value="Genomic_DNA"/>
</dbReference>
<gene>
    <name evidence="6" type="ORF">Cvel_16929</name>
</gene>
<evidence type="ECO:0000256" key="1">
    <source>
        <dbReference type="ARBA" id="ARBA00022723"/>
    </source>
</evidence>
<name>A0A0G4FGV3_9ALVE</name>
<dbReference type="CDD" id="cd19821">
    <property type="entry name" value="Bbox1_BBX-like"/>
    <property type="match status" value="1"/>
</dbReference>
<organism evidence="6">
    <name type="scientific">Chromera velia CCMP2878</name>
    <dbReference type="NCBI Taxonomy" id="1169474"/>
    <lineage>
        <taxon>Eukaryota</taxon>
        <taxon>Sar</taxon>
        <taxon>Alveolata</taxon>
        <taxon>Colpodellida</taxon>
        <taxon>Chromeraceae</taxon>
        <taxon>Chromera</taxon>
    </lineage>
</organism>
<dbReference type="InterPro" id="IPR000315">
    <property type="entry name" value="Znf_B-box"/>
</dbReference>
<dbReference type="SUPFAM" id="SSF57845">
    <property type="entry name" value="B-box zinc-binding domain"/>
    <property type="match status" value="1"/>
</dbReference>
<evidence type="ECO:0000256" key="2">
    <source>
        <dbReference type="ARBA" id="ARBA00022833"/>
    </source>
</evidence>
<dbReference type="Gene3D" id="3.30.160.60">
    <property type="entry name" value="Classic Zinc Finger"/>
    <property type="match status" value="1"/>
</dbReference>
<sequence length="583" mass="64761">MSVSYNVVALSRLSEEWGMVEYFLQLCIRSSCARLKNAWSISVPEVSSLFERRNRGSLVLHSWVDTGALTSDNTIQDVCRRGFRVPQSGLRVSVGNLGLPGLTSRTTDPVDPQAVACRARYTAGRRMYEFILCKAGVGKSVVAADEDELKSPSFSMPEDYDSVYIRRGGPGGAGCAAGQQQQSSSSSSAPRPSGQGGEKGGEGLGVPNSREPLMMFDDLAALVGASMMGGPEGGQRGVLPQHVYRHDFVLFDSAQLSPEYLVQFEFDPERPEGLLAPLCDACEEQVATLFCAADAARLCDDCDELLHSQNKLTQRHVRVPVNEMTRKAEMCESHPNVPADFWCPSCHEALCQKCLDVGSHSQGQSALHITKLAHQGRAVPAKHDPVAARLLHSSALPPLPEPVVRVLRDAPQRLFDVFELVEHRRRWIAQTVAAVEDRMREVACNSLQVEDRVFALLEEALHQLQEETEKKMVVLLGDQIEVRRQMDFIDWSEGWLRHLRDTLPPADFLYAWTAHCKVREENSAMSPGDFDLQVPADMKLEGRVEILSDAAMREKIRLQRQRMVEQQQRHVAEEAQRPDGPLG</sequence>
<dbReference type="PANTHER" id="PTHR31717:SF45">
    <property type="entry name" value="ZINC FINGER PROTEIN CONSTANS-LIKE 14-RELATED"/>
    <property type="match status" value="1"/>
</dbReference>
<feature type="domain" description="B box-type" evidence="5">
    <location>
        <begin position="278"/>
        <end position="321"/>
    </location>
</feature>
<feature type="compositionally biased region" description="Low complexity" evidence="4">
    <location>
        <begin position="176"/>
        <end position="193"/>
    </location>
</feature>
<evidence type="ECO:0000256" key="4">
    <source>
        <dbReference type="SAM" id="MobiDB-lite"/>
    </source>
</evidence>
<dbReference type="AlphaFoldDB" id="A0A0G4FGV3"/>
<dbReference type="Pfam" id="PF00643">
    <property type="entry name" value="zf-B_box"/>
    <property type="match status" value="2"/>
</dbReference>
<dbReference type="SMART" id="SM00336">
    <property type="entry name" value="BBOX"/>
    <property type="match status" value="2"/>
</dbReference>
<evidence type="ECO:0000313" key="6">
    <source>
        <dbReference type="EMBL" id="CEM12630.1"/>
    </source>
</evidence>
<evidence type="ECO:0000259" key="5">
    <source>
        <dbReference type="PROSITE" id="PS50119"/>
    </source>
</evidence>
<feature type="domain" description="B box-type" evidence="5">
    <location>
        <begin position="326"/>
        <end position="369"/>
    </location>
</feature>
<protein>
    <recommendedName>
        <fullName evidence="5">B box-type domain-containing protein</fullName>
    </recommendedName>
</protein>
<dbReference type="GO" id="GO:0008270">
    <property type="term" value="F:zinc ion binding"/>
    <property type="evidence" value="ECO:0007669"/>
    <property type="project" value="UniProtKB-KW"/>
</dbReference>
<evidence type="ECO:0000256" key="3">
    <source>
        <dbReference type="PROSITE-ProRule" id="PRU00024"/>
    </source>
</evidence>
<dbReference type="PhylomeDB" id="A0A0G4FGV3"/>
<dbReference type="VEuPathDB" id="CryptoDB:Cvel_16929"/>
<proteinExistence type="predicted"/>
<keyword evidence="1" id="KW-0479">Metal-binding</keyword>
<feature type="compositionally biased region" description="Gly residues" evidence="4">
    <location>
        <begin position="194"/>
        <end position="204"/>
    </location>
</feature>
<feature type="region of interest" description="Disordered" evidence="4">
    <location>
        <begin position="171"/>
        <end position="208"/>
    </location>
</feature>
<keyword evidence="2" id="KW-0862">Zinc</keyword>
<dbReference type="InterPro" id="IPR049808">
    <property type="entry name" value="CONSTANS-like_Bbox1"/>
</dbReference>